<dbReference type="RefSeq" id="WP_205359998.1">
    <property type="nucleotide sequence ID" value="NZ_JADKYB010000016.1"/>
</dbReference>
<evidence type="ECO:0000259" key="2">
    <source>
        <dbReference type="Pfam" id="PF08386"/>
    </source>
</evidence>
<dbReference type="InterPro" id="IPR013595">
    <property type="entry name" value="Pept_S33_TAP-like_C"/>
</dbReference>
<dbReference type="Proteomes" id="UP000749040">
    <property type="component" value="Unassembled WGS sequence"/>
</dbReference>
<dbReference type="Gene3D" id="3.40.50.1820">
    <property type="entry name" value="alpha/beta hydrolase"/>
    <property type="match status" value="1"/>
</dbReference>
<comment type="caution">
    <text evidence="3">The sequence shown here is derived from an EMBL/GenBank/DDBJ whole genome shotgun (WGS) entry which is preliminary data.</text>
</comment>
<keyword evidence="4" id="KW-1185">Reference proteome</keyword>
<evidence type="ECO:0000256" key="1">
    <source>
        <dbReference type="SAM" id="MobiDB-lite"/>
    </source>
</evidence>
<organism evidence="3 4">
    <name type="scientific">Actinacidiphila acididurans</name>
    <dbReference type="NCBI Taxonomy" id="2784346"/>
    <lineage>
        <taxon>Bacteria</taxon>
        <taxon>Bacillati</taxon>
        <taxon>Actinomycetota</taxon>
        <taxon>Actinomycetes</taxon>
        <taxon>Kitasatosporales</taxon>
        <taxon>Streptomycetaceae</taxon>
        <taxon>Actinacidiphila</taxon>
    </lineage>
</organism>
<evidence type="ECO:0000313" key="3">
    <source>
        <dbReference type="EMBL" id="MBM9508127.1"/>
    </source>
</evidence>
<feature type="compositionally biased region" description="Polar residues" evidence="1">
    <location>
        <begin position="179"/>
        <end position="200"/>
    </location>
</feature>
<feature type="compositionally biased region" description="Low complexity" evidence="1">
    <location>
        <begin position="131"/>
        <end position="150"/>
    </location>
</feature>
<evidence type="ECO:0000313" key="4">
    <source>
        <dbReference type="Proteomes" id="UP000749040"/>
    </source>
</evidence>
<dbReference type="Pfam" id="PF08386">
    <property type="entry name" value="Abhydrolase_4"/>
    <property type="match status" value="1"/>
</dbReference>
<dbReference type="SUPFAM" id="SSF53474">
    <property type="entry name" value="alpha/beta-Hydrolases"/>
    <property type="match status" value="1"/>
</dbReference>
<gene>
    <name evidence="3" type="ORF">ITX44_26955</name>
</gene>
<feature type="region of interest" description="Disordered" evidence="1">
    <location>
        <begin position="1"/>
        <end position="35"/>
    </location>
</feature>
<protein>
    <submittedName>
        <fullName evidence="3">Alpha/beta hydrolase</fullName>
    </submittedName>
</protein>
<dbReference type="GO" id="GO:0016787">
    <property type="term" value="F:hydrolase activity"/>
    <property type="evidence" value="ECO:0007669"/>
    <property type="project" value="UniProtKB-KW"/>
</dbReference>
<feature type="compositionally biased region" description="Polar residues" evidence="1">
    <location>
        <begin position="161"/>
        <end position="171"/>
    </location>
</feature>
<name>A0ABS2TXP8_9ACTN</name>
<sequence>MSRPAGTVLATGDPVHPRVPRPAPADAVHWPPPSGPTTRGTIVLLPGRGEHPGVYERFGRRLAADAYAVHVLSTTSDASPADIAARVDALAITATAPLVLAGSDTGALLALTAAARTTTRPAALLLAGVPAVPGPGSTDSADPSASADGSRTAHGDAPFTDPTNSPDSTATAGPVANADTYSSRTAQSGDAPFTGSTNSPDAAATTPWTDELDARTSCPAHRGRLSADPLFVPGALAGPVPEGLPVAAGEAVAGLGGLPVLVVHGGADPVAPVAVGRAVAGAFAAGTLAVVADGRHDAFNDLQHRSVAALVVQWLERLRGGGAGPVLDVEGTPVP</sequence>
<reference evidence="3 4" key="1">
    <citation type="submission" date="2021-01" db="EMBL/GenBank/DDBJ databases">
        <title>Streptomyces acididurans sp. nov., isolated from a peat swamp forest soil.</title>
        <authorList>
            <person name="Chantavorakit T."/>
            <person name="Duangmal K."/>
        </authorList>
    </citation>
    <scope>NUCLEOTIDE SEQUENCE [LARGE SCALE GENOMIC DNA]</scope>
    <source>
        <strain evidence="3 4">KK5PA1</strain>
    </source>
</reference>
<dbReference type="EMBL" id="JADKYB010000016">
    <property type="protein sequence ID" value="MBM9508127.1"/>
    <property type="molecule type" value="Genomic_DNA"/>
</dbReference>
<accession>A0ABS2TXP8</accession>
<keyword evidence="3" id="KW-0378">Hydrolase</keyword>
<proteinExistence type="predicted"/>
<dbReference type="InterPro" id="IPR029058">
    <property type="entry name" value="AB_hydrolase_fold"/>
</dbReference>
<feature type="region of interest" description="Disordered" evidence="1">
    <location>
        <begin position="131"/>
        <end position="209"/>
    </location>
</feature>
<feature type="domain" description="Peptidase S33 tripeptidyl aminopeptidase-like C-terminal" evidence="2">
    <location>
        <begin position="257"/>
        <end position="316"/>
    </location>
</feature>